<evidence type="ECO:0000313" key="4">
    <source>
        <dbReference type="Proteomes" id="UP001195483"/>
    </source>
</evidence>
<feature type="region of interest" description="Disordered" evidence="2">
    <location>
        <begin position="925"/>
        <end position="959"/>
    </location>
</feature>
<feature type="region of interest" description="Disordered" evidence="2">
    <location>
        <begin position="100"/>
        <end position="232"/>
    </location>
</feature>
<feature type="compositionally biased region" description="Basic and acidic residues" evidence="2">
    <location>
        <begin position="699"/>
        <end position="708"/>
    </location>
</feature>
<sequence length="1401" mass="156216">MGNQNTHSRPLQPVDIVRQPPPRPKEQPSAHLVSALGPKGPSYNNPENRVLPSFVSNELKSKLRPVSQEISRFNPDIAYVYGYTDEEKIKNSLDELDNIVNSEETDGNKENIDGRIEGKSTNFSDKNGISFMKSPHPVQNGHVPGIDHGQNNSKSSENQNDYVPNGILKRSSSTAESSGGPTSSSSLENTSVHIPRLKSSHQRQLSSASSLRNQENVIFEEPEENIDDRGKIDPLYQSYPGMSLPVKNNFNLDYSYQLTYAQLAEHRRQKTLEELEKKTGKKISDLSADLKENSNQPSFFRGENTRTSSRSTGSSESGVSRKKKRAPPPPQPPPTVPSQRSSSMDCSEPPADYVMESPRYNTNNKAASAITSHYSSNLGRSSSVTKNWSMPSAPPAPPPPPLKKVSSSSAPFALPKRSTSIVTKQFSSDKPEILLKRAPSVQSTKSQQNVGQVPWLLEIKTMAETKSMNRQMAQESANKQTSDASFKRQMSQESATNDIIPPPPAFAEQMESQSPHSSSEPASPRLESSKSPLSSSHHQMNLVFDTLKGSFPNTPRNEKQTTNDSSFKTNSSIPALLPQSSQNFYHEISESTPEANQSLQRHHSTTVTDKPSLSQLRQNSAPGTPSDPVRRLNSLLQHDIKLAAQSKAMKITQHATPVKPKPKDPHEIFKEQLQKAFAAREERIQTEGTIDSKLNSGKKQKESVKEESENIVLETGDIKATSVNNVKGKQEEKLKPPESPTLQPQPGYKKNIVSPRGNIFKEIEEKQRSCSFSDEDSDIGSQKSSTTRNGANEWIPEDDLDSEDNLSDRETVTSRKGSTSEGFKSSIIPGKVDDLKKKKGNRNFKESKTLKKQESMEKQSTSKQNKLGSIKKFKKSVHKSVQNAFGSISKASGKILRRQRSEELETVHDTPRNWRLSAAEPVSNGFAENKHSHNYEIPNGYQDVSDQSDEDDDDAHSLGRKEFGDIIFASMDSLVPDEDDDELRSGDDENGNGHNRERTPRKMKRAGVAYVSAKGQIVVLPDYETVGVNEKEHSIQTGKDKDPKLYDKKKKFKYDATVKRKERQKQEEVNSELLREKEKQMEEERQKQLEAELEIQKIRELETRERLQRLETAQYQQQINAQMQQQQQYSMLTQPPLPPPAGFGNISDLSQSQSFPFMGQTNYPMGSIPMNLGVVYGPQSHVNSPLMNGSLPSMTYDMNDYMRMLNMPVPPVSNQQFAYMLNSVNWNSQPFSVKANSGIIELPMGQTKPFSSQTLPLESKSKTPFLTPWEESLTKVNSSTPRLHPPNGLHGDSSVGEFYSQYMYGADSTNGDVKTEQQNPLYDSSDSEDGLSPVRTMVKAHVKDYREISTKDSVVSSEEKKVTVLNGKTSTMTGVLGPQGYKTVVHYSPKTGSRMKNMADE</sequence>
<evidence type="ECO:0000313" key="3">
    <source>
        <dbReference type="EMBL" id="KAK3594134.1"/>
    </source>
</evidence>
<keyword evidence="4" id="KW-1185">Reference proteome</keyword>
<feature type="compositionally biased region" description="Polar residues" evidence="2">
    <location>
        <begin position="814"/>
        <end position="823"/>
    </location>
</feature>
<feature type="compositionally biased region" description="Polar residues" evidence="2">
    <location>
        <begin position="858"/>
        <end position="867"/>
    </location>
</feature>
<proteinExistence type="predicted"/>
<reference evidence="3" key="3">
    <citation type="submission" date="2023-05" db="EMBL/GenBank/DDBJ databases">
        <authorList>
            <person name="Smith C.H."/>
        </authorList>
    </citation>
    <scope>NUCLEOTIDE SEQUENCE</scope>
    <source>
        <strain evidence="3">CHS0354</strain>
        <tissue evidence="3">Mantle</tissue>
    </source>
</reference>
<feature type="region of interest" description="Disordered" evidence="2">
    <location>
        <begin position="468"/>
        <end position="574"/>
    </location>
</feature>
<gene>
    <name evidence="3" type="ORF">CHS0354_040905</name>
</gene>
<feature type="compositionally biased region" description="Polar residues" evidence="2">
    <location>
        <begin position="562"/>
        <end position="574"/>
    </location>
</feature>
<keyword evidence="1" id="KW-0175">Coiled coil</keyword>
<feature type="coiled-coil region" evidence="1">
    <location>
        <begin position="1059"/>
        <end position="1101"/>
    </location>
</feature>
<feature type="region of interest" description="Disordered" evidence="2">
    <location>
        <begin position="286"/>
        <end position="358"/>
    </location>
</feature>
<feature type="compositionally biased region" description="Basic and acidic residues" evidence="2">
    <location>
        <begin position="106"/>
        <end position="118"/>
    </location>
</feature>
<evidence type="ECO:0000256" key="2">
    <source>
        <dbReference type="SAM" id="MobiDB-lite"/>
    </source>
</evidence>
<protein>
    <submittedName>
        <fullName evidence="3">Uncharacterized protein</fullName>
    </submittedName>
</protein>
<dbReference type="EMBL" id="JAEAOA010002342">
    <property type="protein sequence ID" value="KAK3594134.1"/>
    <property type="molecule type" value="Genomic_DNA"/>
</dbReference>
<feature type="compositionally biased region" description="Polar residues" evidence="2">
    <location>
        <begin position="779"/>
        <end position="790"/>
    </location>
</feature>
<feature type="compositionally biased region" description="Polar residues" evidence="2">
    <location>
        <begin position="589"/>
        <end position="623"/>
    </location>
</feature>
<dbReference type="Proteomes" id="UP001195483">
    <property type="component" value="Unassembled WGS sequence"/>
</dbReference>
<feature type="region of interest" description="Disordered" evidence="2">
    <location>
        <begin position="1"/>
        <end position="49"/>
    </location>
</feature>
<feature type="compositionally biased region" description="Basic and acidic residues" evidence="2">
    <location>
        <begin position="843"/>
        <end position="857"/>
    </location>
</feature>
<dbReference type="CDD" id="cd22249">
    <property type="entry name" value="UDM1_RNF168_RNF169-like"/>
    <property type="match status" value="1"/>
</dbReference>
<comment type="caution">
    <text evidence="3">The sequence shown here is derived from an EMBL/GenBank/DDBJ whole genome shotgun (WGS) entry which is preliminary data.</text>
</comment>
<feature type="region of interest" description="Disordered" evidence="2">
    <location>
        <begin position="688"/>
        <end position="873"/>
    </location>
</feature>
<feature type="region of interest" description="Disordered" evidence="2">
    <location>
        <begin position="974"/>
        <end position="1006"/>
    </location>
</feature>
<feature type="compositionally biased region" description="Basic and acidic residues" evidence="2">
    <location>
        <begin position="759"/>
        <end position="768"/>
    </location>
</feature>
<name>A0AAE0VXZ4_9BIVA</name>
<feature type="compositionally biased region" description="Polar residues" evidence="2">
    <location>
        <begin position="417"/>
        <end position="426"/>
    </location>
</feature>
<reference evidence="3" key="2">
    <citation type="journal article" date="2021" name="Genome Biol. Evol.">
        <title>Developing a high-quality reference genome for a parasitic bivalve with doubly uniparental inheritance (Bivalvia: Unionida).</title>
        <authorList>
            <person name="Smith C.H."/>
        </authorList>
    </citation>
    <scope>NUCLEOTIDE SEQUENCE</scope>
    <source>
        <strain evidence="3">CHS0354</strain>
        <tissue evidence="3">Mantle</tissue>
    </source>
</reference>
<feature type="region of interest" description="Disordered" evidence="2">
    <location>
        <begin position="589"/>
        <end position="630"/>
    </location>
</feature>
<feature type="compositionally biased region" description="Low complexity" evidence="2">
    <location>
        <begin position="171"/>
        <end position="186"/>
    </location>
</feature>
<feature type="compositionally biased region" description="Low complexity" evidence="2">
    <location>
        <begin position="301"/>
        <end position="318"/>
    </location>
</feature>
<feature type="region of interest" description="Disordered" evidence="2">
    <location>
        <begin position="376"/>
        <end position="426"/>
    </location>
</feature>
<evidence type="ECO:0000256" key="1">
    <source>
        <dbReference type="SAM" id="Coils"/>
    </source>
</evidence>
<feature type="compositionally biased region" description="Polar residues" evidence="2">
    <location>
        <begin position="149"/>
        <end position="162"/>
    </location>
</feature>
<feature type="compositionally biased region" description="Polar residues" evidence="2">
    <location>
        <begin position="468"/>
        <end position="497"/>
    </location>
</feature>
<organism evidence="3 4">
    <name type="scientific">Potamilus streckersoni</name>
    <dbReference type="NCBI Taxonomy" id="2493646"/>
    <lineage>
        <taxon>Eukaryota</taxon>
        <taxon>Metazoa</taxon>
        <taxon>Spiralia</taxon>
        <taxon>Lophotrochozoa</taxon>
        <taxon>Mollusca</taxon>
        <taxon>Bivalvia</taxon>
        <taxon>Autobranchia</taxon>
        <taxon>Heteroconchia</taxon>
        <taxon>Palaeoheterodonta</taxon>
        <taxon>Unionida</taxon>
        <taxon>Unionoidea</taxon>
        <taxon>Unionidae</taxon>
        <taxon>Ambleminae</taxon>
        <taxon>Lampsilini</taxon>
        <taxon>Potamilus</taxon>
    </lineage>
</organism>
<feature type="compositionally biased region" description="Low complexity" evidence="2">
    <location>
        <begin position="202"/>
        <end position="212"/>
    </location>
</feature>
<feature type="compositionally biased region" description="Polar residues" evidence="2">
    <location>
        <begin position="376"/>
        <end position="388"/>
    </location>
</feature>
<feature type="compositionally biased region" description="Pro residues" evidence="2">
    <location>
        <begin position="327"/>
        <end position="336"/>
    </location>
</feature>
<feature type="compositionally biased region" description="Low complexity" evidence="2">
    <location>
        <begin position="508"/>
        <end position="536"/>
    </location>
</feature>
<reference evidence="3" key="1">
    <citation type="journal article" date="2021" name="Genome Biol. Evol.">
        <title>A High-Quality Reference Genome for a Parasitic Bivalve with Doubly Uniparental Inheritance (Bivalvia: Unionida).</title>
        <authorList>
            <person name="Smith C.H."/>
        </authorList>
    </citation>
    <scope>NUCLEOTIDE SEQUENCE</scope>
    <source>
        <strain evidence="3">CHS0354</strain>
    </source>
</reference>
<accession>A0AAE0VXZ4</accession>
<feature type="compositionally biased region" description="Pro residues" evidence="2">
    <location>
        <begin position="392"/>
        <end position="402"/>
    </location>
</feature>
<feature type="compositionally biased region" description="Acidic residues" evidence="2">
    <location>
        <begin position="795"/>
        <end position="805"/>
    </location>
</feature>